<dbReference type="Gene3D" id="3.40.50.720">
    <property type="entry name" value="NAD(P)-binding Rossmann-like Domain"/>
    <property type="match status" value="1"/>
</dbReference>
<dbReference type="AlphaFoldDB" id="A0ABD3QLE3"/>
<accession>A0ABD3QLE3</accession>
<comment type="caution">
    <text evidence="2">The sequence shown here is derived from an EMBL/GenBank/DDBJ whole genome shotgun (WGS) entry which is preliminary data.</text>
</comment>
<evidence type="ECO:0000313" key="2">
    <source>
        <dbReference type="EMBL" id="KAL3800686.1"/>
    </source>
</evidence>
<keyword evidence="3" id="KW-1185">Reference proteome</keyword>
<sequence>MTQEMLIRLFVAVIFHSSFAQGFNIILAGGTGKIGSTLSSALVNDGHDVTILCRNAFLAAAPARVSGDFGWIGRQFLEKHPRVKLRDWDGGDLLDIVGQDFLGWQEDTLAKADVVVNLVGGFTRQREMAAERIVRESLRVNPTAFQITVGPRDDELQMISPGAYTTKVARLKQCEDLVSVNCANFECLRIEANRVDDACDRIKNVIYSRLK</sequence>
<name>A0ABD3QLE3_9STRA</name>
<reference evidence="2 3" key="1">
    <citation type="submission" date="2024-10" db="EMBL/GenBank/DDBJ databases">
        <title>Updated reference genomes for cyclostephanoid diatoms.</title>
        <authorList>
            <person name="Roberts W.R."/>
            <person name="Alverson A.J."/>
        </authorList>
    </citation>
    <scope>NUCLEOTIDE SEQUENCE [LARGE SCALE GENOMIC DNA]</scope>
    <source>
        <strain evidence="2 3">AJA276-08</strain>
    </source>
</reference>
<gene>
    <name evidence="2" type="ORF">ACHAW5_011378</name>
</gene>
<feature type="chain" id="PRO_5044891028" description="NAD(P)-binding domain-containing protein" evidence="1">
    <location>
        <begin position="21"/>
        <end position="211"/>
    </location>
</feature>
<dbReference type="SUPFAM" id="SSF51735">
    <property type="entry name" value="NAD(P)-binding Rossmann-fold domains"/>
    <property type="match status" value="1"/>
</dbReference>
<proteinExistence type="predicted"/>
<evidence type="ECO:0000256" key="1">
    <source>
        <dbReference type="SAM" id="SignalP"/>
    </source>
</evidence>
<keyword evidence="1" id="KW-0732">Signal</keyword>
<evidence type="ECO:0000313" key="3">
    <source>
        <dbReference type="Proteomes" id="UP001530315"/>
    </source>
</evidence>
<feature type="signal peptide" evidence="1">
    <location>
        <begin position="1"/>
        <end position="20"/>
    </location>
</feature>
<dbReference type="InterPro" id="IPR036291">
    <property type="entry name" value="NAD(P)-bd_dom_sf"/>
</dbReference>
<dbReference type="Proteomes" id="UP001530315">
    <property type="component" value="Unassembled WGS sequence"/>
</dbReference>
<organism evidence="2 3">
    <name type="scientific">Stephanodiscus triporus</name>
    <dbReference type="NCBI Taxonomy" id="2934178"/>
    <lineage>
        <taxon>Eukaryota</taxon>
        <taxon>Sar</taxon>
        <taxon>Stramenopiles</taxon>
        <taxon>Ochrophyta</taxon>
        <taxon>Bacillariophyta</taxon>
        <taxon>Coscinodiscophyceae</taxon>
        <taxon>Thalassiosirophycidae</taxon>
        <taxon>Stephanodiscales</taxon>
        <taxon>Stephanodiscaceae</taxon>
        <taxon>Stephanodiscus</taxon>
    </lineage>
</organism>
<evidence type="ECO:0008006" key="4">
    <source>
        <dbReference type="Google" id="ProtNLM"/>
    </source>
</evidence>
<dbReference type="EMBL" id="JALLAZ020000211">
    <property type="protein sequence ID" value="KAL3800686.1"/>
    <property type="molecule type" value="Genomic_DNA"/>
</dbReference>
<protein>
    <recommendedName>
        <fullName evidence="4">NAD(P)-binding domain-containing protein</fullName>
    </recommendedName>
</protein>